<dbReference type="NCBIfam" id="TIGR00295">
    <property type="entry name" value="TIGR00295 family protein"/>
    <property type="match status" value="1"/>
</dbReference>
<dbReference type="EMBL" id="CP002278">
    <property type="protein sequence ID" value="ADP77849.1"/>
    <property type="molecule type" value="Genomic_DNA"/>
</dbReference>
<dbReference type="PROSITE" id="PS51831">
    <property type="entry name" value="HD"/>
    <property type="match status" value="1"/>
</dbReference>
<dbReference type="HOGENOM" id="CLU_073842_1_0_2"/>
<proteinExistence type="predicted"/>
<dbReference type="Pfam" id="PF01966">
    <property type="entry name" value="HD"/>
    <property type="match status" value="1"/>
</dbReference>
<dbReference type="InterPro" id="IPR004454">
    <property type="entry name" value="HD-related"/>
</dbReference>
<dbReference type="InterPro" id="IPR003607">
    <property type="entry name" value="HD/PDEase_dom"/>
</dbReference>
<gene>
    <name evidence="2" type="ordered locus">Mfer_1054</name>
</gene>
<dbReference type="Gene3D" id="1.10.3210.10">
    <property type="entry name" value="Hypothetical protein af1432"/>
    <property type="match status" value="1"/>
</dbReference>
<dbReference type="SMART" id="SM00471">
    <property type="entry name" value="HDc"/>
    <property type="match status" value="1"/>
</dbReference>
<dbReference type="InterPro" id="IPR006675">
    <property type="entry name" value="HDIG_dom"/>
</dbReference>
<name>E3GW84_METFV</name>
<dbReference type="InterPro" id="IPR006674">
    <property type="entry name" value="HD_domain"/>
</dbReference>
<dbReference type="Proteomes" id="UP000002315">
    <property type="component" value="Chromosome"/>
</dbReference>
<keyword evidence="3" id="KW-1185">Reference proteome</keyword>
<dbReference type="AlphaFoldDB" id="E3GW84"/>
<evidence type="ECO:0000313" key="3">
    <source>
        <dbReference type="Proteomes" id="UP000002315"/>
    </source>
</evidence>
<accession>E3GW84</accession>
<organism evidence="2 3">
    <name type="scientific">Methanothermus fervidus (strain ATCC 43054 / DSM 2088 / JCM 10308 / V24 S)</name>
    <dbReference type="NCBI Taxonomy" id="523846"/>
    <lineage>
        <taxon>Archaea</taxon>
        <taxon>Methanobacteriati</taxon>
        <taxon>Methanobacteriota</taxon>
        <taxon>Methanomada group</taxon>
        <taxon>Methanobacteria</taxon>
        <taxon>Methanobacteriales</taxon>
        <taxon>Methanothermaceae</taxon>
        <taxon>Methanothermus</taxon>
    </lineage>
</organism>
<evidence type="ECO:0000313" key="2">
    <source>
        <dbReference type="EMBL" id="ADP77849.1"/>
    </source>
</evidence>
<keyword evidence="2" id="KW-0378">Hydrolase</keyword>
<dbReference type="SUPFAM" id="SSF109604">
    <property type="entry name" value="HD-domain/PDEase-like"/>
    <property type="match status" value="1"/>
</dbReference>
<dbReference type="KEGG" id="mfv:Mfer_1054"/>
<protein>
    <submittedName>
        <fullName evidence="2">Metal dependent phosphohydrolase</fullName>
    </submittedName>
</protein>
<dbReference type="OrthoDB" id="52832at2157"/>
<dbReference type="NCBIfam" id="TIGR00277">
    <property type="entry name" value="HDIG"/>
    <property type="match status" value="1"/>
</dbReference>
<dbReference type="GO" id="GO:0016787">
    <property type="term" value="F:hydrolase activity"/>
    <property type="evidence" value="ECO:0007669"/>
    <property type="project" value="UniProtKB-KW"/>
</dbReference>
<dbReference type="PANTHER" id="PTHR38659">
    <property type="entry name" value="METAL-DEPENDENT PHOSPHOHYDROLASE"/>
    <property type="match status" value="1"/>
</dbReference>
<dbReference type="PANTHER" id="PTHR38659:SF2">
    <property type="entry name" value="HDIG DOMAIN PROTEIN"/>
    <property type="match status" value="1"/>
</dbReference>
<feature type="domain" description="HD" evidence="1">
    <location>
        <begin position="21"/>
        <end position="129"/>
    </location>
</feature>
<dbReference type="STRING" id="523846.Mfer_1054"/>
<sequence>MSKNKSKIFKLYKEVNLPENVIEHCKVVAERALELSTRFNNVDRELVLSGALLHDIGRSKTHGIDHGIVGAKILRKKGYPEEIIRIVERHIGAGIPKNEAIKLGLPPKDYIPETLEEKIVAHADNLVNGNKKVDIHYVLKKWESKFGRDHPAIKRLKKLHKELTGEDV</sequence>
<reference evidence="2 3" key="1">
    <citation type="journal article" date="2010" name="Stand. Genomic Sci.">
        <title>Complete genome sequence of Methanothermus fervidus type strain (V24S).</title>
        <authorList>
            <person name="Anderson I."/>
            <person name="Djao O.D."/>
            <person name="Misra M."/>
            <person name="Chertkov O."/>
            <person name="Nolan M."/>
            <person name="Lucas S."/>
            <person name="Lapidus A."/>
            <person name="Del Rio T.G."/>
            <person name="Tice H."/>
            <person name="Cheng J.F."/>
            <person name="Tapia R."/>
            <person name="Han C."/>
            <person name="Goodwin L."/>
            <person name="Pitluck S."/>
            <person name="Liolios K."/>
            <person name="Ivanova N."/>
            <person name="Mavromatis K."/>
            <person name="Mikhailova N."/>
            <person name="Pati A."/>
            <person name="Brambilla E."/>
            <person name="Chen A."/>
            <person name="Palaniappan K."/>
            <person name="Land M."/>
            <person name="Hauser L."/>
            <person name="Chang Y.J."/>
            <person name="Jeffries C.D."/>
            <person name="Sikorski J."/>
            <person name="Spring S."/>
            <person name="Rohde M."/>
            <person name="Eichinger K."/>
            <person name="Huber H."/>
            <person name="Wirth R."/>
            <person name="Goker M."/>
            <person name="Detter J.C."/>
            <person name="Woyke T."/>
            <person name="Bristow J."/>
            <person name="Eisen J.A."/>
            <person name="Markowitz V."/>
            <person name="Hugenholtz P."/>
            <person name="Klenk H.P."/>
            <person name="Kyrpides N.C."/>
        </authorList>
    </citation>
    <scope>NUCLEOTIDE SEQUENCE [LARGE SCALE GENOMIC DNA]</scope>
    <source>
        <strain evidence="3">ATCC 43054 / DSM 2088 / JCM 10308 / V24 S</strain>
    </source>
</reference>
<evidence type="ECO:0000259" key="1">
    <source>
        <dbReference type="PROSITE" id="PS51831"/>
    </source>
</evidence>
<dbReference type="CDD" id="cd00077">
    <property type="entry name" value="HDc"/>
    <property type="match status" value="1"/>
</dbReference>